<dbReference type="GO" id="GO:0002891">
    <property type="term" value="P:positive regulation of immunoglobulin mediated immune response"/>
    <property type="evidence" value="ECO:0007669"/>
    <property type="project" value="TreeGrafter"/>
</dbReference>
<feature type="transmembrane region" description="Helical" evidence="1">
    <location>
        <begin position="178"/>
        <end position="200"/>
    </location>
</feature>
<dbReference type="GO" id="GO:0002729">
    <property type="term" value="P:positive regulation of natural killer cell cytokine production"/>
    <property type="evidence" value="ECO:0007669"/>
    <property type="project" value="InterPro"/>
</dbReference>
<evidence type="ECO:0000313" key="2">
    <source>
        <dbReference type="Ensembl" id="ENSECRP00000006581.1"/>
    </source>
</evidence>
<protein>
    <submittedName>
        <fullName evidence="2">CD226 molecule</fullName>
    </submittedName>
</protein>
<dbReference type="InterPro" id="IPR013783">
    <property type="entry name" value="Ig-like_fold"/>
</dbReference>
<reference evidence="2" key="3">
    <citation type="submission" date="2025-09" db="UniProtKB">
        <authorList>
            <consortium name="Ensembl"/>
        </authorList>
    </citation>
    <scope>IDENTIFICATION</scope>
</reference>
<reference evidence="2" key="2">
    <citation type="submission" date="2025-08" db="UniProtKB">
        <authorList>
            <consortium name="Ensembl"/>
        </authorList>
    </citation>
    <scope>IDENTIFICATION</scope>
</reference>
<evidence type="ECO:0000256" key="1">
    <source>
        <dbReference type="SAM" id="Phobius"/>
    </source>
</evidence>
<name>A0A8C4X5B1_ERPCA</name>
<dbReference type="PANTHER" id="PTHR47011">
    <property type="entry name" value="CD226 ANTIGEN"/>
    <property type="match status" value="1"/>
</dbReference>
<evidence type="ECO:0000313" key="3">
    <source>
        <dbReference type="Proteomes" id="UP000694620"/>
    </source>
</evidence>
<dbReference type="Gene3D" id="2.60.40.10">
    <property type="entry name" value="Immunoglobulins"/>
    <property type="match status" value="2"/>
</dbReference>
<dbReference type="InterPro" id="IPR042842">
    <property type="entry name" value="CD226"/>
</dbReference>
<keyword evidence="1" id="KW-0812">Transmembrane</keyword>
<reference evidence="2" key="1">
    <citation type="submission" date="2021-06" db="EMBL/GenBank/DDBJ databases">
        <authorList>
            <consortium name="Wellcome Sanger Institute Data Sharing"/>
        </authorList>
    </citation>
    <scope>NUCLEOTIDE SEQUENCE [LARGE SCALE GENOMIC DNA]</scope>
</reference>
<gene>
    <name evidence="2" type="primary">cd226</name>
</gene>
<dbReference type="SUPFAM" id="SSF48726">
    <property type="entry name" value="Immunoglobulin"/>
    <property type="match status" value="1"/>
</dbReference>
<accession>A0A8C4X5B1</accession>
<keyword evidence="1" id="KW-0472">Membrane</keyword>
<dbReference type="GeneTree" id="ENSGT00500000044993"/>
<keyword evidence="3" id="KW-1185">Reference proteome</keyword>
<dbReference type="AlphaFoldDB" id="A0A8C4X5B1"/>
<dbReference type="PANTHER" id="PTHR47011:SF1">
    <property type="entry name" value="CD226 ANTIGEN"/>
    <property type="match status" value="1"/>
</dbReference>
<proteinExistence type="predicted"/>
<sequence>MLFGDYQRRTIFLNSSVMDGSIMIKETSAADQGFYQCSMQTFPKGTWTKKIRVIDTDALKTHNPDLNIEIKEANDFLLKCNYNLKGTIYSVVIQKLGDGFKDNIASCSFAHRPFVGADYIERSILNCTDFLQVSLLLKNVTVDDEGLYRCHFTMKEENRTITVSLTVIKEKDDLIKTLSIYIGAGLGFLIAVLITTVICLKRKKKKRMRKRAKHPPARRRHYNNYQQSMIHDRVSKRPNDRTHEDIYINLKNVSNPTRKKKTTFG</sequence>
<organism evidence="2 3">
    <name type="scientific">Erpetoichthys calabaricus</name>
    <name type="common">Rope fish</name>
    <name type="synonym">Calamoichthys calabaricus</name>
    <dbReference type="NCBI Taxonomy" id="27687"/>
    <lineage>
        <taxon>Eukaryota</taxon>
        <taxon>Metazoa</taxon>
        <taxon>Chordata</taxon>
        <taxon>Craniata</taxon>
        <taxon>Vertebrata</taxon>
        <taxon>Euteleostomi</taxon>
        <taxon>Actinopterygii</taxon>
        <taxon>Polypteriformes</taxon>
        <taxon>Polypteridae</taxon>
        <taxon>Erpetoichthys</taxon>
    </lineage>
</organism>
<dbReference type="GO" id="GO:0050839">
    <property type="term" value="F:cell adhesion molecule binding"/>
    <property type="evidence" value="ECO:0007669"/>
    <property type="project" value="TreeGrafter"/>
</dbReference>
<dbReference type="GO" id="GO:0009897">
    <property type="term" value="C:external side of plasma membrane"/>
    <property type="evidence" value="ECO:0007669"/>
    <property type="project" value="TreeGrafter"/>
</dbReference>
<dbReference type="InterPro" id="IPR036179">
    <property type="entry name" value="Ig-like_dom_sf"/>
</dbReference>
<dbReference type="Proteomes" id="UP000694620">
    <property type="component" value="Chromosome 6"/>
</dbReference>
<dbReference type="Ensembl" id="ENSECRT00000006687.1">
    <property type="protein sequence ID" value="ENSECRP00000006581.1"/>
    <property type="gene ID" value="ENSECRG00000004390.1"/>
</dbReference>
<keyword evidence="1" id="KW-1133">Transmembrane helix</keyword>